<accession>A0A4R2RZZ7</accession>
<dbReference type="InterPro" id="IPR002869">
    <property type="entry name" value="Pyrv_flavodox_OxRed_cen"/>
</dbReference>
<dbReference type="RefSeq" id="WP_131917915.1">
    <property type="nucleotide sequence ID" value="NZ_JAOQNU010000002.1"/>
</dbReference>
<dbReference type="PANTHER" id="PTHR43366:SF1">
    <property type="entry name" value="PYRUVATE SYNTHASE SUBUNIT PORC"/>
    <property type="match status" value="1"/>
</dbReference>
<dbReference type="GO" id="GO:0016625">
    <property type="term" value="F:oxidoreductase activity, acting on the aldehyde or oxo group of donors, iron-sulfur protein as acceptor"/>
    <property type="evidence" value="ECO:0007669"/>
    <property type="project" value="InterPro"/>
</dbReference>
<dbReference type="InterPro" id="IPR051626">
    <property type="entry name" value="Oxidoreductase_gamma_subunit"/>
</dbReference>
<dbReference type="InterPro" id="IPR019752">
    <property type="entry name" value="Pyrv/ketoisovalerate_OxRed_cat"/>
</dbReference>
<dbReference type="AlphaFoldDB" id="A0A4R2RZZ7"/>
<evidence type="ECO:0000313" key="4">
    <source>
        <dbReference type="Proteomes" id="UP000294813"/>
    </source>
</evidence>
<name>A0A4R2RZZ7_9FIRM</name>
<dbReference type="InterPro" id="IPR011894">
    <property type="entry name" value="PorC_KorC"/>
</dbReference>
<dbReference type="Proteomes" id="UP000294813">
    <property type="component" value="Unassembled WGS sequence"/>
</dbReference>
<dbReference type="Pfam" id="PF01558">
    <property type="entry name" value="POR"/>
    <property type="match status" value="1"/>
</dbReference>
<proteinExistence type="predicted"/>
<comment type="caution">
    <text evidence="3">The sequence shown here is derived from an EMBL/GenBank/DDBJ whole genome shotgun (WGS) entry which is preliminary data.</text>
</comment>
<protein>
    <submittedName>
        <fullName evidence="3">Pyruvate ferredoxin oxidoreductase gamma subunit</fullName>
    </submittedName>
</protein>
<organism evidence="3 4">
    <name type="scientific">Heliophilum fasciatum</name>
    <dbReference type="NCBI Taxonomy" id="35700"/>
    <lineage>
        <taxon>Bacteria</taxon>
        <taxon>Bacillati</taxon>
        <taxon>Bacillota</taxon>
        <taxon>Clostridia</taxon>
        <taxon>Eubacteriales</taxon>
        <taxon>Heliobacteriaceae</taxon>
        <taxon>Heliophilum</taxon>
    </lineage>
</organism>
<evidence type="ECO:0000259" key="2">
    <source>
        <dbReference type="Pfam" id="PF01558"/>
    </source>
</evidence>
<sequence length="179" mass="19592">MIEVRWLGRGGQGGFTASRLLGVAAVLFENKYAQAFPSFGPERRGAPVLGFTRIDDQKITLRSEIKQGDYLVVMDENLWSPRLWDDLKPNGLMLLNTSRPERFPDAAGDRRLVTIDALQIARETIGKPIVNTAMLGALVAVSGIISLEAAVQGVQKEMKPALAKGNVAAVTRAYERLSR</sequence>
<reference evidence="3 4" key="1">
    <citation type="submission" date="2019-03" db="EMBL/GenBank/DDBJ databases">
        <title>Genomic Encyclopedia of Type Strains, Phase IV (KMG-IV): sequencing the most valuable type-strain genomes for metagenomic binning, comparative biology and taxonomic classification.</title>
        <authorList>
            <person name="Goeker M."/>
        </authorList>
    </citation>
    <scope>NUCLEOTIDE SEQUENCE [LARGE SCALE GENOMIC DNA]</scope>
    <source>
        <strain evidence="3 4">DSM 11170</strain>
    </source>
</reference>
<dbReference type="EMBL" id="SLXT01000002">
    <property type="protein sequence ID" value="TCP68719.1"/>
    <property type="molecule type" value="Genomic_DNA"/>
</dbReference>
<gene>
    <name evidence="3" type="ORF">EDD73_102115</name>
</gene>
<evidence type="ECO:0000256" key="1">
    <source>
        <dbReference type="ARBA" id="ARBA00023002"/>
    </source>
</evidence>
<keyword evidence="4" id="KW-1185">Reference proteome</keyword>
<keyword evidence="3" id="KW-0670">Pyruvate</keyword>
<dbReference type="NCBIfam" id="TIGR02175">
    <property type="entry name" value="PorC_KorC"/>
    <property type="match status" value="1"/>
</dbReference>
<dbReference type="Gene3D" id="3.40.920.10">
    <property type="entry name" value="Pyruvate-ferredoxin oxidoreductase, PFOR, domain III"/>
    <property type="match status" value="1"/>
</dbReference>
<dbReference type="SUPFAM" id="SSF53323">
    <property type="entry name" value="Pyruvate-ferredoxin oxidoreductase, PFOR, domain III"/>
    <property type="match status" value="1"/>
</dbReference>
<feature type="domain" description="Pyruvate/ketoisovalerate oxidoreductase catalytic" evidence="2">
    <location>
        <begin position="10"/>
        <end position="175"/>
    </location>
</feature>
<keyword evidence="1" id="KW-0560">Oxidoreductase</keyword>
<evidence type="ECO:0000313" key="3">
    <source>
        <dbReference type="EMBL" id="TCP68719.1"/>
    </source>
</evidence>
<dbReference type="PANTHER" id="PTHR43366">
    <property type="entry name" value="PYRUVATE SYNTHASE SUBUNIT PORC"/>
    <property type="match status" value="1"/>
</dbReference>
<dbReference type="OrthoDB" id="9794954at2"/>